<comment type="similarity">
    <text evidence="5">Belongs to the mitochondrial carrier (TC 2.A.29) family.</text>
</comment>
<reference evidence="6" key="1">
    <citation type="submission" date="2015-04" db="EMBL/GenBank/DDBJ databases">
        <title>The genome sequence of the plant pathogenic Rhizarian Plasmodiophora brassicae reveals insights in its biotrophic life cycle and the origin of chitin synthesis.</title>
        <authorList>
            <person name="Schwelm A."/>
            <person name="Fogelqvist J."/>
            <person name="Knaust A."/>
            <person name="Julke S."/>
            <person name="Lilja T."/>
            <person name="Dhandapani V."/>
            <person name="Bonilla-Rosso G."/>
            <person name="Karlsson M."/>
            <person name="Shevchenko A."/>
            <person name="Choi S.R."/>
            <person name="Kim H.G."/>
            <person name="Park J.Y."/>
            <person name="Lim Y.P."/>
            <person name="Ludwig-Muller J."/>
            <person name="Dixelius C."/>
        </authorList>
    </citation>
    <scope>NUCLEOTIDE SEQUENCE</scope>
    <source>
        <tissue evidence="6">Potato root galls</tissue>
    </source>
</reference>
<dbReference type="PANTHER" id="PTHR46080">
    <property type="entry name" value="MITOCHONDRIAL SUBSTRATE CARRIER FAMILY PROTEIN J"/>
    <property type="match status" value="1"/>
</dbReference>
<dbReference type="AlphaFoldDB" id="A0A0H5QGI5"/>
<evidence type="ECO:0000256" key="3">
    <source>
        <dbReference type="ARBA" id="ARBA00023136"/>
    </source>
</evidence>
<organism evidence="6">
    <name type="scientific">Spongospora subterranea</name>
    <dbReference type="NCBI Taxonomy" id="70186"/>
    <lineage>
        <taxon>Eukaryota</taxon>
        <taxon>Sar</taxon>
        <taxon>Rhizaria</taxon>
        <taxon>Endomyxa</taxon>
        <taxon>Phytomyxea</taxon>
        <taxon>Plasmodiophorida</taxon>
        <taxon>Plasmodiophoridae</taxon>
        <taxon>Spongospora</taxon>
    </lineage>
</organism>
<dbReference type="GO" id="GO:0016020">
    <property type="term" value="C:membrane"/>
    <property type="evidence" value="ECO:0007669"/>
    <property type="project" value="UniProtKB-SubCell"/>
</dbReference>
<proteinExistence type="inferred from homology"/>
<feature type="repeat" description="Solcar" evidence="4">
    <location>
        <begin position="33"/>
        <end position="116"/>
    </location>
</feature>
<protein>
    <recommendedName>
        <fullName evidence="7">Mitochondrial carrier protein</fullName>
    </recommendedName>
</protein>
<evidence type="ECO:0000256" key="4">
    <source>
        <dbReference type="PROSITE-ProRule" id="PRU00282"/>
    </source>
</evidence>
<evidence type="ECO:0000256" key="1">
    <source>
        <dbReference type="ARBA" id="ARBA00004141"/>
    </source>
</evidence>
<dbReference type="SUPFAM" id="SSF103506">
    <property type="entry name" value="Mitochondrial carrier"/>
    <property type="match status" value="1"/>
</dbReference>
<dbReference type="InterPro" id="IPR023395">
    <property type="entry name" value="MCP_dom_sf"/>
</dbReference>
<evidence type="ECO:0000256" key="2">
    <source>
        <dbReference type="ARBA" id="ARBA00022692"/>
    </source>
</evidence>
<sequence>MEVDIDPSLPCIQIPVANNGNVDDVCWEHMDIGRYLFFNTAFVLLHDSVLHPLELLKARQQHYSGNKMPLNAITNAKLIVRREGIQGLFRGLIPSTIGNVPGQLIYFGVYEYLKQIMLDFDKQGTERHSWLGSKAAIGFAAGFSADILSLITHTPGEVISVRLMVSTTQLDYRPGCIEATVPVPTARQVFADLWRANGFSGLYRGLGGSIISHGPASAAYFCTYEGAKDFLHKDRHQPPPVSTYLIAGAMAGAASVLVSNPLEVAKVRIQTADLDKKNIGFWSTAFRVIHEEGFSGMAKGIGPRLVMAVPGSALTFACYEIVKKLSLKSNEDQLFSSI</sequence>
<dbReference type="PROSITE" id="PS50920">
    <property type="entry name" value="SOLCAR"/>
    <property type="match status" value="3"/>
</dbReference>
<dbReference type="Pfam" id="PF00153">
    <property type="entry name" value="Mito_carr"/>
    <property type="match status" value="3"/>
</dbReference>
<dbReference type="InterPro" id="IPR018108">
    <property type="entry name" value="MCP_transmembrane"/>
</dbReference>
<keyword evidence="2 4" id="KW-0812">Transmembrane</keyword>
<dbReference type="EMBL" id="HACM01000706">
    <property type="protein sequence ID" value="CRZ01148.1"/>
    <property type="molecule type" value="Transcribed_RNA"/>
</dbReference>
<evidence type="ECO:0008006" key="7">
    <source>
        <dbReference type="Google" id="ProtNLM"/>
    </source>
</evidence>
<accession>A0A0H5QGI5</accession>
<feature type="repeat" description="Solcar" evidence="4">
    <location>
        <begin position="239"/>
        <end position="325"/>
    </location>
</feature>
<name>A0A0H5QGI5_9EUKA</name>
<feature type="repeat" description="Solcar" evidence="4">
    <location>
        <begin position="133"/>
        <end position="230"/>
    </location>
</feature>
<dbReference type="PANTHER" id="PTHR46080:SF18">
    <property type="entry name" value="MITOCHONDRIAL SUBSTRATE CARRIER FAMILY PROTEIN J"/>
    <property type="match status" value="1"/>
</dbReference>
<evidence type="ECO:0000256" key="5">
    <source>
        <dbReference type="RuleBase" id="RU000488"/>
    </source>
</evidence>
<keyword evidence="3 4" id="KW-0472">Membrane</keyword>
<comment type="subcellular location">
    <subcellularLocation>
        <location evidence="1">Membrane</location>
        <topology evidence="1">Multi-pass membrane protein</topology>
    </subcellularLocation>
</comment>
<dbReference type="Gene3D" id="1.50.40.10">
    <property type="entry name" value="Mitochondrial carrier domain"/>
    <property type="match status" value="1"/>
</dbReference>
<evidence type="ECO:0000313" key="6">
    <source>
        <dbReference type="EMBL" id="CRZ01148.1"/>
    </source>
</evidence>
<keyword evidence="5" id="KW-0813">Transport</keyword>